<reference evidence="2" key="1">
    <citation type="submission" date="2021-06" db="EMBL/GenBank/DDBJ databases">
        <title>Paracoccus bacterium XHP0099 sp. nov., isolated from the surface waters of the Yellow Sea.</title>
        <authorList>
            <person name="Xue H."/>
            <person name="Zhang D."/>
        </authorList>
    </citation>
    <scope>NUCLEOTIDE SEQUENCE</scope>
    <source>
        <strain evidence="2">XHP0099</strain>
    </source>
</reference>
<evidence type="ECO:0000313" key="3">
    <source>
        <dbReference type="Proteomes" id="UP001166191"/>
    </source>
</evidence>
<evidence type="ECO:0000313" key="2">
    <source>
        <dbReference type="EMBL" id="MBU3030272.1"/>
    </source>
</evidence>
<sequence>MPRSVTALAAALSVMLIGPAPVAAQVIRAELTGPDLVSAEITPETLAALPSREVETSFESSKGPQSGRYGGVLLWDIIAARTALDDDLKAALRRVVLVTASDGHQVAFSIGEIAPEFGNRPIMVGLTLDGAPISDGLRMVSPGDARGARYVKGVVSFEIR</sequence>
<dbReference type="Proteomes" id="UP001166191">
    <property type="component" value="Unassembled WGS sequence"/>
</dbReference>
<feature type="chain" id="PRO_5046151323" description="Molybdopterin-dependent oxidoreductase" evidence="1">
    <location>
        <begin position="25"/>
        <end position="160"/>
    </location>
</feature>
<dbReference type="EMBL" id="JAHKNG010000012">
    <property type="protein sequence ID" value="MBU3030272.1"/>
    <property type="molecule type" value="Genomic_DNA"/>
</dbReference>
<evidence type="ECO:0008006" key="4">
    <source>
        <dbReference type="Google" id="ProtNLM"/>
    </source>
</evidence>
<feature type="signal peptide" evidence="1">
    <location>
        <begin position="1"/>
        <end position="24"/>
    </location>
</feature>
<accession>A0ABS6AI44</accession>
<dbReference type="RefSeq" id="WP_216032948.1">
    <property type="nucleotide sequence ID" value="NZ_JAHKNG010000012.1"/>
</dbReference>
<protein>
    <recommendedName>
        <fullName evidence="4">Molybdopterin-dependent oxidoreductase</fullName>
    </recommendedName>
</protein>
<name>A0ABS6AI44_9RHOB</name>
<comment type="caution">
    <text evidence="2">The sequence shown here is derived from an EMBL/GenBank/DDBJ whole genome shotgun (WGS) entry which is preliminary data.</text>
</comment>
<gene>
    <name evidence="2" type="ORF">KNW02_09080</name>
</gene>
<keyword evidence="3" id="KW-1185">Reference proteome</keyword>
<organism evidence="2 3">
    <name type="scientific">Paracoccus marinaquae</name>
    <dbReference type="NCBI Taxonomy" id="2841926"/>
    <lineage>
        <taxon>Bacteria</taxon>
        <taxon>Pseudomonadati</taxon>
        <taxon>Pseudomonadota</taxon>
        <taxon>Alphaproteobacteria</taxon>
        <taxon>Rhodobacterales</taxon>
        <taxon>Paracoccaceae</taxon>
        <taxon>Paracoccus</taxon>
    </lineage>
</organism>
<evidence type="ECO:0000256" key="1">
    <source>
        <dbReference type="SAM" id="SignalP"/>
    </source>
</evidence>
<keyword evidence="1" id="KW-0732">Signal</keyword>
<proteinExistence type="predicted"/>